<evidence type="ECO:0000313" key="2">
    <source>
        <dbReference type="EMBL" id="MCI21749.1"/>
    </source>
</evidence>
<evidence type="ECO:0000313" key="3">
    <source>
        <dbReference type="Proteomes" id="UP000265520"/>
    </source>
</evidence>
<dbReference type="PANTHER" id="PTHR31286:SF167">
    <property type="entry name" value="OS09G0268800 PROTEIN"/>
    <property type="match status" value="1"/>
</dbReference>
<organism evidence="2 3">
    <name type="scientific">Trifolium medium</name>
    <dbReference type="NCBI Taxonomy" id="97028"/>
    <lineage>
        <taxon>Eukaryota</taxon>
        <taxon>Viridiplantae</taxon>
        <taxon>Streptophyta</taxon>
        <taxon>Embryophyta</taxon>
        <taxon>Tracheophyta</taxon>
        <taxon>Spermatophyta</taxon>
        <taxon>Magnoliopsida</taxon>
        <taxon>eudicotyledons</taxon>
        <taxon>Gunneridae</taxon>
        <taxon>Pentapetalae</taxon>
        <taxon>rosids</taxon>
        <taxon>fabids</taxon>
        <taxon>Fabales</taxon>
        <taxon>Fabaceae</taxon>
        <taxon>Papilionoideae</taxon>
        <taxon>50 kb inversion clade</taxon>
        <taxon>NPAAA clade</taxon>
        <taxon>Hologalegina</taxon>
        <taxon>IRL clade</taxon>
        <taxon>Trifolieae</taxon>
        <taxon>Trifolium</taxon>
    </lineage>
</organism>
<dbReference type="InterPro" id="IPR025836">
    <property type="entry name" value="Zn_knuckle_CX2CX4HX4C"/>
</dbReference>
<feature type="domain" description="Zinc knuckle CX2CX4HX4C" evidence="1">
    <location>
        <begin position="112"/>
        <end position="139"/>
    </location>
</feature>
<keyword evidence="3" id="KW-1185">Reference proteome</keyword>
<dbReference type="PANTHER" id="PTHR31286">
    <property type="entry name" value="GLYCINE-RICH CELL WALL STRUCTURAL PROTEIN 1.8-LIKE"/>
    <property type="match status" value="1"/>
</dbReference>
<dbReference type="Proteomes" id="UP000265520">
    <property type="component" value="Unassembled WGS sequence"/>
</dbReference>
<comment type="caution">
    <text evidence="2">The sequence shown here is derived from an EMBL/GenBank/DDBJ whole genome shotgun (WGS) entry which is preliminary data.</text>
</comment>
<dbReference type="EMBL" id="LXQA010126576">
    <property type="protein sequence ID" value="MCI21749.1"/>
    <property type="molecule type" value="Genomic_DNA"/>
</dbReference>
<dbReference type="AlphaFoldDB" id="A0A392QCZ4"/>
<protein>
    <submittedName>
        <fullName evidence="2">Zinc CCHC-type-like protein</fullName>
    </submittedName>
</protein>
<proteinExistence type="predicted"/>
<dbReference type="InterPro" id="IPR040256">
    <property type="entry name" value="At4g02000-like"/>
</dbReference>
<feature type="non-terminal residue" evidence="2">
    <location>
        <position position="154"/>
    </location>
</feature>
<sequence>MDLVSDINRAVKGNPWLIRNSWFMVFSWDRSINPKDLDFTHVPVWIQLWGLPLHCKTVAMGNLLGSQLGKVEEAALYDYPDKARIVKIKVQVNIEEPIRPGIFIGNSKDGITWVDFRYENLPMFCFTCGLVGHNEEKCEGPITEIIEGSVNPRG</sequence>
<accession>A0A392QCZ4</accession>
<evidence type="ECO:0000259" key="1">
    <source>
        <dbReference type="Pfam" id="PF14392"/>
    </source>
</evidence>
<dbReference type="Pfam" id="PF14392">
    <property type="entry name" value="zf-CCHC_4"/>
    <property type="match status" value="1"/>
</dbReference>
<name>A0A392QCZ4_9FABA</name>
<reference evidence="2 3" key="1">
    <citation type="journal article" date="2018" name="Front. Plant Sci.">
        <title>Red Clover (Trifolium pratense) and Zigzag Clover (T. medium) - A Picture of Genomic Similarities and Differences.</title>
        <authorList>
            <person name="Dluhosova J."/>
            <person name="Istvanek J."/>
            <person name="Nedelnik J."/>
            <person name="Repkova J."/>
        </authorList>
    </citation>
    <scope>NUCLEOTIDE SEQUENCE [LARGE SCALE GENOMIC DNA]</scope>
    <source>
        <strain evidence="3">cv. 10/8</strain>
        <tissue evidence="2">Leaf</tissue>
    </source>
</reference>